<dbReference type="Proteomes" id="UP000553632">
    <property type="component" value="Unassembled WGS sequence"/>
</dbReference>
<keyword evidence="4" id="KW-1185">Reference proteome</keyword>
<feature type="compositionally biased region" description="Basic and acidic residues" evidence="1">
    <location>
        <begin position="21"/>
        <end position="31"/>
    </location>
</feature>
<feature type="non-terminal residue" evidence="3">
    <location>
        <position position="1"/>
    </location>
</feature>
<feature type="domain" description="Splicing factor 3A subunit 1 conserved" evidence="2">
    <location>
        <begin position="13"/>
        <end position="104"/>
    </location>
</feature>
<protein>
    <submittedName>
        <fullName evidence="3">Splicing factor 3a, subunit 1</fullName>
    </submittedName>
</protein>
<dbReference type="Pfam" id="PF12230">
    <property type="entry name" value="PRP21_like_P"/>
    <property type="match status" value="1"/>
</dbReference>
<evidence type="ECO:0000313" key="3">
    <source>
        <dbReference type="EMBL" id="KAF4721342.1"/>
    </source>
</evidence>
<gene>
    <name evidence="3" type="primary">SF3A1_3</name>
    <name evidence="3" type="ORF">FOZ63_019211</name>
</gene>
<organism evidence="3 4">
    <name type="scientific">Perkinsus olseni</name>
    <name type="common">Perkinsus atlanticus</name>
    <dbReference type="NCBI Taxonomy" id="32597"/>
    <lineage>
        <taxon>Eukaryota</taxon>
        <taxon>Sar</taxon>
        <taxon>Alveolata</taxon>
        <taxon>Perkinsozoa</taxon>
        <taxon>Perkinsea</taxon>
        <taxon>Perkinsida</taxon>
        <taxon>Perkinsidae</taxon>
        <taxon>Perkinsus</taxon>
    </lineage>
</organism>
<evidence type="ECO:0000313" key="4">
    <source>
        <dbReference type="Proteomes" id="UP000553632"/>
    </source>
</evidence>
<comment type="caution">
    <text evidence="3">The sequence shown here is derived from an EMBL/GenBank/DDBJ whole genome shotgun (WGS) entry which is preliminary data.</text>
</comment>
<reference evidence="3 4" key="1">
    <citation type="submission" date="2020-04" db="EMBL/GenBank/DDBJ databases">
        <title>Perkinsus olseni comparative genomics.</title>
        <authorList>
            <person name="Bogema D.R."/>
        </authorList>
    </citation>
    <scope>NUCLEOTIDE SEQUENCE [LARGE SCALE GENOMIC DNA]</scope>
    <source>
        <strain evidence="3 4">ATCC PRA-207</strain>
    </source>
</reference>
<feature type="compositionally biased region" description="Low complexity" evidence="1">
    <location>
        <begin position="40"/>
        <end position="56"/>
    </location>
</feature>
<evidence type="ECO:0000256" key="1">
    <source>
        <dbReference type="SAM" id="MobiDB-lite"/>
    </source>
</evidence>
<feature type="compositionally biased region" description="Basic and acidic residues" evidence="1">
    <location>
        <begin position="57"/>
        <end position="74"/>
    </location>
</feature>
<dbReference type="AlphaFoldDB" id="A0A7J6RM99"/>
<proteinExistence type="predicted"/>
<accession>A0A7J6RM99</accession>
<evidence type="ECO:0000259" key="2">
    <source>
        <dbReference type="Pfam" id="PF12230"/>
    </source>
</evidence>
<feature type="compositionally biased region" description="Acidic residues" evidence="1">
    <location>
        <begin position="1"/>
        <end position="16"/>
    </location>
</feature>
<dbReference type="EMBL" id="JABANO010024805">
    <property type="protein sequence ID" value="KAF4721342.1"/>
    <property type="molecule type" value="Genomic_DNA"/>
</dbReference>
<name>A0A7J6RM99_PEROL</name>
<sequence length="104" mass="11862">MEIEEEGEEMQMDDIPPEMVKTTDKAARAEVEREEEEQPAESLPLPELAPAPAVVRTDYHRKPKRAVESSEDENRLVKCPITGQMVRAGELSEHLRVVLLDPKW</sequence>
<feature type="region of interest" description="Disordered" evidence="1">
    <location>
        <begin position="1"/>
        <end position="74"/>
    </location>
</feature>
<dbReference type="InterPro" id="IPR022030">
    <property type="entry name" value="SF3A1_dom"/>
</dbReference>